<dbReference type="SMART" id="SM00369">
    <property type="entry name" value="LRR_TYP"/>
    <property type="match status" value="9"/>
</dbReference>
<evidence type="ECO:0000256" key="5">
    <source>
        <dbReference type="ARBA" id="ARBA00022692"/>
    </source>
</evidence>
<evidence type="ECO:0000256" key="4">
    <source>
        <dbReference type="ARBA" id="ARBA00022614"/>
    </source>
</evidence>
<proteinExistence type="inferred from homology"/>
<organism evidence="13 14">
    <name type="scientific">Abrus precatorius</name>
    <name type="common">Indian licorice</name>
    <name type="synonym">Glycine abrus</name>
    <dbReference type="NCBI Taxonomy" id="3816"/>
    <lineage>
        <taxon>Eukaryota</taxon>
        <taxon>Viridiplantae</taxon>
        <taxon>Streptophyta</taxon>
        <taxon>Embryophyta</taxon>
        <taxon>Tracheophyta</taxon>
        <taxon>Spermatophyta</taxon>
        <taxon>Magnoliopsida</taxon>
        <taxon>eudicotyledons</taxon>
        <taxon>Gunneridae</taxon>
        <taxon>Pentapetalae</taxon>
        <taxon>rosids</taxon>
        <taxon>fabids</taxon>
        <taxon>Fabales</taxon>
        <taxon>Fabaceae</taxon>
        <taxon>Papilionoideae</taxon>
        <taxon>50 kb inversion clade</taxon>
        <taxon>NPAAA clade</taxon>
        <taxon>indigoferoid/millettioid clade</taxon>
        <taxon>Abreae</taxon>
        <taxon>Abrus</taxon>
    </lineage>
</organism>
<keyword evidence="6" id="KW-0677">Repeat</keyword>
<keyword evidence="8 10" id="KW-0472">Membrane</keyword>
<evidence type="ECO:0000256" key="8">
    <source>
        <dbReference type="ARBA" id="ARBA00023136"/>
    </source>
</evidence>
<dbReference type="PANTHER" id="PTHR48062:SF21">
    <property type="entry name" value="RECEPTOR-LIKE PROTEIN 12"/>
    <property type="match status" value="1"/>
</dbReference>
<evidence type="ECO:0000313" key="13">
    <source>
        <dbReference type="Proteomes" id="UP000694853"/>
    </source>
</evidence>
<reference evidence="13" key="1">
    <citation type="journal article" date="2019" name="Toxins">
        <title>Detection of Abrin-Like and Prepropulchellin-Like Toxin Genes and Transcripts Using Whole Genome Sequencing and Full-Length Transcript Sequencing of Abrus precatorius.</title>
        <authorList>
            <person name="Hovde B.T."/>
            <person name="Daligault H.E."/>
            <person name="Hanschen E.R."/>
            <person name="Kunde Y.A."/>
            <person name="Johnson M.B."/>
            <person name="Starkenburg S.R."/>
            <person name="Johnson S.L."/>
        </authorList>
    </citation>
    <scope>NUCLEOTIDE SEQUENCE [LARGE SCALE GENOMIC DNA]</scope>
</reference>
<dbReference type="Pfam" id="PF00560">
    <property type="entry name" value="LRR_1"/>
    <property type="match status" value="9"/>
</dbReference>
<dbReference type="Gene3D" id="3.80.10.10">
    <property type="entry name" value="Ribonuclease Inhibitor"/>
    <property type="match status" value="4"/>
</dbReference>
<dbReference type="InterPro" id="IPR032675">
    <property type="entry name" value="LRR_dom_sf"/>
</dbReference>
<dbReference type="InterPro" id="IPR013210">
    <property type="entry name" value="LRR_N_plant-typ"/>
</dbReference>
<dbReference type="SUPFAM" id="SSF52047">
    <property type="entry name" value="RNI-like"/>
    <property type="match status" value="2"/>
</dbReference>
<dbReference type="InterPro" id="IPR001611">
    <property type="entry name" value="Leu-rich_rpt"/>
</dbReference>
<dbReference type="PROSITE" id="PS51450">
    <property type="entry name" value="LRR"/>
    <property type="match status" value="2"/>
</dbReference>
<comment type="similarity">
    <text evidence="2">Belongs to the RLP family.</text>
</comment>
<dbReference type="RefSeq" id="XP_027337240.1">
    <property type="nucleotide sequence ID" value="XM_027481439.1"/>
</dbReference>
<evidence type="ECO:0000256" key="3">
    <source>
        <dbReference type="ARBA" id="ARBA00022475"/>
    </source>
</evidence>
<dbReference type="AlphaFoldDB" id="A0A8B8K0K0"/>
<dbReference type="InterPro" id="IPR003591">
    <property type="entry name" value="Leu-rich_rpt_typical-subtyp"/>
</dbReference>
<dbReference type="Pfam" id="PF08263">
    <property type="entry name" value="LRRNT_2"/>
    <property type="match status" value="1"/>
</dbReference>
<evidence type="ECO:0000313" key="14">
    <source>
        <dbReference type="RefSeq" id="XP_027337240.1"/>
    </source>
</evidence>
<dbReference type="KEGG" id="aprc:113850926"/>
<gene>
    <name evidence="14" type="primary">LOC113850926</name>
</gene>
<feature type="domain" description="Leucine-rich repeat-containing N-terminal plant-type" evidence="12">
    <location>
        <begin position="30"/>
        <end position="73"/>
    </location>
</feature>
<evidence type="ECO:0000256" key="10">
    <source>
        <dbReference type="SAM" id="Phobius"/>
    </source>
</evidence>
<evidence type="ECO:0000256" key="1">
    <source>
        <dbReference type="ARBA" id="ARBA00004251"/>
    </source>
</evidence>
<keyword evidence="5 10" id="KW-0812">Transmembrane</keyword>
<dbReference type="PANTHER" id="PTHR48062">
    <property type="entry name" value="RECEPTOR-LIKE PROTEIN 14"/>
    <property type="match status" value="1"/>
</dbReference>
<evidence type="ECO:0000259" key="12">
    <source>
        <dbReference type="Pfam" id="PF08263"/>
    </source>
</evidence>
<reference evidence="14" key="2">
    <citation type="submission" date="2025-08" db="UniProtKB">
        <authorList>
            <consortium name="RefSeq"/>
        </authorList>
    </citation>
    <scope>IDENTIFICATION</scope>
    <source>
        <tissue evidence="14">Young leaves</tissue>
    </source>
</reference>
<evidence type="ECO:0000256" key="9">
    <source>
        <dbReference type="ARBA" id="ARBA00023180"/>
    </source>
</evidence>
<feature type="signal peptide" evidence="11">
    <location>
        <begin position="1"/>
        <end position="26"/>
    </location>
</feature>
<dbReference type="OrthoDB" id="4691307at2759"/>
<dbReference type="FunFam" id="3.80.10.10:FF:000095">
    <property type="entry name" value="LRR receptor-like serine/threonine-protein kinase GSO1"/>
    <property type="match status" value="1"/>
</dbReference>
<evidence type="ECO:0000256" key="7">
    <source>
        <dbReference type="ARBA" id="ARBA00022989"/>
    </source>
</evidence>
<dbReference type="GeneID" id="113850926"/>
<feature type="transmembrane region" description="Helical" evidence="10">
    <location>
        <begin position="850"/>
        <end position="872"/>
    </location>
</feature>
<name>A0A8B8K0K0_ABRPR</name>
<keyword evidence="3" id="KW-1003">Cell membrane</keyword>
<evidence type="ECO:0000256" key="11">
    <source>
        <dbReference type="SAM" id="SignalP"/>
    </source>
</evidence>
<dbReference type="PRINTS" id="PR00019">
    <property type="entry name" value="LEURICHRPT"/>
</dbReference>
<dbReference type="Pfam" id="PF13855">
    <property type="entry name" value="LRR_8"/>
    <property type="match status" value="2"/>
</dbReference>
<dbReference type="Proteomes" id="UP000694853">
    <property type="component" value="Unplaced"/>
</dbReference>
<dbReference type="InterPro" id="IPR051502">
    <property type="entry name" value="RLP_Defense_Trigger"/>
</dbReference>
<accession>A0A8B8K0K0</accession>
<evidence type="ECO:0000256" key="2">
    <source>
        <dbReference type="ARBA" id="ARBA00009592"/>
    </source>
</evidence>
<protein>
    <submittedName>
        <fullName evidence="14">Receptor-like protein 9a</fullName>
    </submittedName>
</protein>
<keyword evidence="9" id="KW-0325">Glycoprotein</keyword>
<keyword evidence="11" id="KW-0732">Signal</keyword>
<keyword evidence="7 10" id="KW-1133">Transmembrane helix</keyword>
<dbReference type="SUPFAM" id="SSF52058">
    <property type="entry name" value="L domain-like"/>
    <property type="match status" value="1"/>
</dbReference>
<dbReference type="FunFam" id="3.80.10.10:FF:000213">
    <property type="entry name" value="Tyrosine-sulfated glycopeptide receptor 1"/>
    <property type="match status" value="1"/>
</dbReference>
<dbReference type="FunFam" id="3.80.10.10:FF:001678">
    <property type="entry name" value="Calmodulin-binding receptor kinase CaMRLK"/>
    <property type="match status" value="1"/>
</dbReference>
<feature type="chain" id="PRO_5034513571" evidence="11">
    <location>
        <begin position="27"/>
        <end position="898"/>
    </location>
</feature>
<dbReference type="GO" id="GO:0005886">
    <property type="term" value="C:plasma membrane"/>
    <property type="evidence" value="ECO:0007669"/>
    <property type="project" value="UniProtKB-SubCell"/>
</dbReference>
<keyword evidence="4" id="KW-0433">Leucine-rich repeat</keyword>
<dbReference type="FunFam" id="3.80.10.10:FF:000383">
    <property type="entry name" value="Leucine-rich repeat receptor protein kinase EMS1"/>
    <property type="match status" value="1"/>
</dbReference>
<evidence type="ECO:0000256" key="6">
    <source>
        <dbReference type="ARBA" id="ARBA00022737"/>
    </source>
</evidence>
<sequence>MRVALVWSFPLYFVALLIIQKQGCEGCLEKERMGLLAIKAHILSLGSNPYNEGELGSWDRTSDCCAWNRIKCSNISNAPVTHLSLDNLNARGIHLINTSLFRPFVELLFLNLSINGYQGSIANEGLPSLMKLETLDLSHNSLTSSGSLGLNELTSLKTLKLNHNSMDALFSALDIQKLQRLEVLDLSYNNLNGSIEDLTGLCKMQDLIELGLSSNKFNGEIPECLSSLRNLQILDLSQNLFTGNFPSFISNVTSLVYLSLFDNYLQGSFSLSTLANHSKLQVLYISSQNPKARVETEKTKWLPTFQLKSLILRSNLNMGEGSVVPTFLQYQKELQFIDLSHNKLVGEFPCWLIQKDMVHLDISNNNVSGSLPQDIGTFLPGISILNLSNNNFEGSIPASIGEMQELNSLDLSHNRFSGELPEQLAIGCIRLQKLKLSNNLFHGKIPKFPSITFLYELLLNNNNLNCTLKEVLENLNGRGLEIFDMSDNLISGEIPSSIVKLSFVGIILMANNRLEGEIPFEISNLRMVFMLDLSQNRLSGSISHINPSILRFLYLQNNSFSGSIPFTLSEGSSLEILDLRDNNFSGNIPYWMDKLSDLKVLSIGGNNFHGHIPIQLCQLQKITLMDLSRNKIKGSIPSCFNNLSFGMEENLVSFPDFQFSTVTVDSPFGSFINASVSIFMPSNDDNEDDMKAIVEFRTKNNLYSYSGNILEQMNGMDLSCNILTGIIPFQIGSLQKIRVLNLSHNYLFGSIPNTFSNLSEIESLDLSYNNLSGVIPSQLTKLNFLSIFNVSYNNLSGIPPSGGQFGVFDEENYKGNPLLCGPLLKRKCEGSPSSQFNNTEGHETAVDMAAFYWSFTASYIIILLGFIIVLRINAYWRMAWFYFIAKIISKYFPAFSLY</sequence>
<keyword evidence="13" id="KW-1185">Reference proteome</keyword>
<comment type="subcellular location">
    <subcellularLocation>
        <location evidence="1">Cell membrane</location>
        <topology evidence="1">Single-pass type I membrane protein</topology>
    </subcellularLocation>
</comment>
<dbReference type="SMART" id="SM00365">
    <property type="entry name" value="LRR_SD22"/>
    <property type="match status" value="5"/>
</dbReference>